<evidence type="ECO:0000256" key="3">
    <source>
        <dbReference type="ARBA" id="ARBA00020568"/>
    </source>
</evidence>
<dbReference type="GO" id="GO:0005815">
    <property type="term" value="C:microtubule organizing center"/>
    <property type="evidence" value="ECO:0007669"/>
    <property type="project" value="TreeGrafter"/>
</dbReference>
<dbReference type="Ensembl" id="ENSTRUT00000087979.1">
    <property type="protein sequence ID" value="ENSTRUP00000068936.1"/>
    <property type="gene ID" value="ENSTRUG00000031642.1"/>
</dbReference>
<evidence type="ECO:0000256" key="6">
    <source>
        <dbReference type="SAM" id="Coils"/>
    </source>
</evidence>
<keyword evidence="4" id="KW-0969">Cilium</keyword>
<dbReference type="GO" id="GO:0005929">
    <property type="term" value="C:cilium"/>
    <property type="evidence" value="ECO:0007669"/>
    <property type="project" value="UniProtKB-SubCell"/>
</dbReference>
<protein>
    <recommendedName>
        <fullName evidence="3">Intraflagellar transport protein 57 homolog</fullName>
    </recommendedName>
</protein>
<keyword evidence="6" id="KW-0175">Coiled coil</keyword>
<evidence type="ECO:0000313" key="8">
    <source>
        <dbReference type="Ensembl" id="ENSTRUP00000066376.1"/>
    </source>
</evidence>
<feature type="region of interest" description="Disordered" evidence="7">
    <location>
        <begin position="197"/>
        <end position="217"/>
    </location>
</feature>
<sequence length="429" mass="48827">MAEDGRRADGEDRGPGAAYGGFAVMEGLLEKLKLLDYEEQVLAKHNSAKSLSRHYFVSSPHIGSNPGEQFYLFTITAAWLINTAGRPFPEPLEYDEPTTTVSNILAELRAFGVKVDFPPSKLKSGSGEHVCFVLDRLAEEALKRTGFSFRRPKYPTETTEEESIVEDDAELTLSRAEEEAIEADDDEDVLDLDTLKLQTSEPEGALRADDAPESAGDAAEWNLEVERVLTQLRVSTRTHNKQWRSHLEQMHQHNQAISSLTEDSKSFLTRLQQDLSKAVEKVSSREKYISKQLEPLIQEYRSVRARLQQVKTPPQHLANIWPHLLTHLDVVLLQEQERYQQTNARVMEKRLELREISDEVKKIEQEIKDRDSSMSDGAPVVRIRRSLTRLKQEVVQMDVRTGVVQHALLLSRLKEKSNMTRDMLATNIT</sequence>
<evidence type="ECO:0000256" key="7">
    <source>
        <dbReference type="SAM" id="MobiDB-lite"/>
    </source>
</evidence>
<dbReference type="GO" id="GO:0005794">
    <property type="term" value="C:Golgi apparatus"/>
    <property type="evidence" value="ECO:0007669"/>
    <property type="project" value="TreeGrafter"/>
</dbReference>
<keyword evidence="9" id="KW-1185">Reference proteome</keyword>
<evidence type="ECO:0000256" key="2">
    <source>
        <dbReference type="ARBA" id="ARBA00009415"/>
    </source>
</evidence>
<dbReference type="GO" id="GO:1905515">
    <property type="term" value="P:non-motile cilium assembly"/>
    <property type="evidence" value="ECO:0007669"/>
    <property type="project" value="TreeGrafter"/>
</dbReference>
<comment type="similarity">
    <text evidence="2">Belongs to the IFT57 family.</text>
</comment>
<dbReference type="InterPro" id="IPR019530">
    <property type="entry name" value="Intra-flagellar_transport_57"/>
</dbReference>
<reference evidence="8 9" key="1">
    <citation type="journal article" date="2011" name="Genome Biol. Evol.">
        <title>Integration of the genetic map and genome assembly of fugu facilitates insights into distinct features of genome evolution in teleosts and mammals.</title>
        <authorList>
            <person name="Kai W."/>
            <person name="Kikuchi K."/>
            <person name="Tohari S."/>
            <person name="Chew A.K."/>
            <person name="Tay A."/>
            <person name="Fujiwara A."/>
            <person name="Hosoya S."/>
            <person name="Suetake H."/>
            <person name="Naruse K."/>
            <person name="Brenner S."/>
            <person name="Suzuki Y."/>
            <person name="Venkatesh B."/>
        </authorList>
    </citation>
    <scope>NUCLEOTIDE SEQUENCE [LARGE SCALE GENOMIC DNA]</scope>
</reference>
<dbReference type="Pfam" id="PF10498">
    <property type="entry name" value="IFT57"/>
    <property type="match status" value="2"/>
</dbReference>
<name>A0A674MZE7_TAKRU</name>
<evidence type="ECO:0000256" key="1">
    <source>
        <dbReference type="ARBA" id="ARBA00004138"/>
    </source>
</evidence>
<evidence type="ECO:0000256" key="5">
    <source>
        <dbReference type="ARBA" id="ARBA00023273"/>
    </source>
</evidence>
<feature type="coiled-coil region" evidence="6">
    <location>
        <begin position="339"/>
        <end position="373"/>
    </location>
</feature>
<dbReference type="OMA" id="VHAHDQD"/>
<proteinExistence type="inferred from homology"/>
<dbReference type="GeneTree" id="ENSGT00390000006307"/>
<reference evidence="8" key="2">
    <citation type="submission" date="2025-05" db="UniProtKB">
        <authorList>
            <consortium name="Ensembl"/>
        </authorList>
    </citation>
    <scope>IDENTIFICATION</scope>
</reference>
<dbReference type="GO" id="GO:0030992">
    <property type="term" value="C:intraciliary transport particle B"/>
    <property type="evidence" value="ECO:0007669"/>
    <property type="project" value="TreeGrafter"/>
</dbReference>
<organism evidence="8 9">
    <name type="scientific">Takifugu rubripes</name>
    <name type="common">Japanese pufferfish</name>
    <name type="synonym">Fugu rubripes</name>
    <dbReference type="NCBI Taxonomy" id="31033"/>
    <lineage>
        <taxon>Eukaryota</taxon>
        <taxon>Metazoa</taxon>
        <taxon>Chordata</taxon>
        <taxon>Craniata</taxon>
        <taxon>Vertebrata</taxon>
        <taxon>Euteleostomi</taxon>
        <taxon>Actinopterygii</taxon>
        <taxon>Neopterygii</taxon>
        <taxon>Teleostei</taxon>
        <taxon>Neoteleostei</taxon>
        <taxon>Acanthomorphata</taxon>
        <taxon>Eupercaria</taxon>
        <taxon>Tetraodontiformes</taxon>
        <taxon>Tetradontoidea</taxon>
        <taxon>Tetraodontidae</taxon>
        <taxon>Takifugu</taxon>
    </lineage>
</organism>
<comment type="subcellular location">
    <subcellularLocation>
        <location evidence="1">Cell projection</location>
        <location evidence="1">Cilium</location>
    </subcellularLocation>
</comment>
<dbReference type="PANTHER" id="PTHR16011:SF0">
    <property type="entry name" value="INTRAFLAGELLAR TRANSPORT PROTEIN 57 HOMOLOG"/>
    <property type="match status" value="1"/>
</dbReference>
<dbReference type="Proteomes" id="UP000005226">
    <property type="component" value="Chromosome 22"/>
</dbReference>
<dbReference type="PANTHER" id="PTHR16011">
    <property type="entry name" value="IFT57/HIPPI"/>
    <property type="match status" value="1"/>
</dbReference>
<evidence type="ECO:0000313" key="9">
    <source>
        <dbReference type="Proteomes" id="UP000005226"/>
    </source>
</evidence>
<dbReference type="AlphaFoldDB" id="A0A674MZE7"/>
<accession>A0A674MZE7</accession>
<dbReference type="Ensembl" id="ENSTRUT00000078055.1">
    <property type="protein sequence ID" value="ENSTRUP00000066376.1"/>
    <property type="gene ID" value="ENSTRUG00000031642.1"/>
</dbReference>
<gene>
    <name evidence="8" type="primary">LOC115247915</name>
</gene>
<evidence type="ECO:0000256" key="4">
    <source>
        <dbReference type="ARBA" id="ARBA00023069"/>
    </source>
</evidence>
<keyword evidence="5" id="KW-0966">Cell projection</keyword>
<dbReference type="GO" id="GO:0042073">
    <property type="term" value="P:intraciliary transport"/>
    <property type="evidence" value="ECO:0007669"/>
    <property type="project" value="TreeGrafter"/>
</dbReference>